<dbReference type="Proteomes" id="UP001157017">
    <property type="component" value="Unassembled WGS sequence"/>
</dbReference>
<gene>
    <name evidence="1" type="ORF">GCM10025868_39360</name>
</gene>
<accession>A0ABQ6JPT9</accession>
<organism evidence="1 2">
    <name type="scientific">Angustibacter aerolatus</name>
    <dbReference type="NCBI Taxonomy" id="1162965"/>
    <lineage>
        <taxon>Bacteria</taxon>
        <taxon>Bacillati</taxon>
        <taxon>Actinomycetota</taxon>
        <taxon>Actinomycetes</taxon>
        <taxon>Kineosporiales</taxon>
        <taxon>Kineosporiaceae</taxon>
    </lineage>
</organism>
<sequence length="81" mass="8493">MLEEGAQLLERAAGARDRSTAHAQVLRDAATGLRDTSRPAQARLAAGTSAAVHAGLDEPAGARDGEPLGRACRSRCSARWR</sequence>
<comment type="caution">
    <text evidence="1">The sequence shown here is derived from an EMBL/GenBank/DDBJ whole genome shotgun (WGS) entry which is preliminary data.</text>
</comment>
<reference evidence="2" key="1">
    <citation type="journal article" date="2019" name="Int. J. Syst. Evol. Microbiol.">
        <title>The Global Catalogue of Microorganisms (GCM) 10K type strain sequencing project: providing services to taxonomists for standard genome sequencing and annotation.</title>
        <authorList>
            <consortium name="The Broad Institute Genomics Platform"/>
            <consortium name="The Broad Institute Genome Sequencing Center for Infectious Disease"/>
            <person name="Wu L."/>
            <person name="Ma J."/>
        </authorList>
    </citation>
    <scope>NUCLEOTIDE SEQUENCE [LARGE SCALE GENOMIC DNA]</scope>
    <source>
        <strain evidence="2">NBRC 108730</strain>
    </source>
</reference>
<evidence type="ECO:0008006" key="3">
    <source>
        <dbReference type="Google" id="ProtNLM"/>
    </source>
</evidence>
<dbReference type="Gene3D" id="1.20.58.80">
    <property type="entry name" value="Phosphotransferase system, lactose/cellobiose-type IIA subunit"/>
    <property type="match status" value="1"/>
</dbReference>
<keyword evidence="2" id="KW-1185">Reference proteome</keyword>
<proteinExistence type="predicted"/>
<dbReference type="EMBL" id="BSUZ01000001">
    <property type="protein sequence ID" value="GMA88686.1"/>
    <property type="molecule type" value="Genomic_DNA"/>
</dbReference>
<name>A0ABQ6JPT9_9ACTN</name>
<protein>
    <recommendedName>
        <fullName evidence="3">DhaL domain-containing protein</fullName>
    </recommendedName>
</protein>
<evidence type="ECO:0000313" key="1">
    <source>
        <dbReference type="EMBL" id="GMA88686.1"/>
    </source>
</evidence>
<evidence type="ECO:0000313" key="2">
    <source>
        <dbReference type="Proteomes" id="UP001157017"/>
    </source>
</evidence>